<proteinExistence type="predicted"/>
<dbReference type="Proteomes" id="UP000594263">
    <property type="component" value="Unplaced"/>
</dbReference>
<organism evidence="1 2">
    <name type="scientific">Kalanchoe fedtschenkoi</name>
    <name type="common">Lavender scallops</name>
    <name type="synonym">South American air plant</name>
    <dbReference type="NCBI Taxonomy" id="63787"/>
    <lineage>
        <taxon>Eukaryota</taxon>
        <taxon>Viridiplantae</taxon>
        <taxon>Streptophyta</taxon>
        <taxon>Embryophyta</taxon>
        <taxon>Tracheophyta</taxon>
        <taxon>Spermatophyta</taxon>
        <taxon>Magnoliopsida</taxon>
        <taxon>eudicotyledons</taxon>
        <taxon>Gunneridae</taxon>
        <taxon>Pentapetalae</taxon>
        <taxon>Saxifragales</taxon>
        <taxon>Crassulaceae</taxon>
        <taxon>Kalanchoe</taxon>
    </lineage>
</organism>
<evidence type="ECO:0000313" key="1">
    <source>
        <dbReference type="EnsemblPlants" id="Kaladp0008s0617.1.v1.1"/>
    </source>
</evidence>
<name>A0A7N0SWC3_KALFE</name>
<evidence type="ECO:0000313" key="2">
    <source>
        <dbReference type="Proteomes" id="UP000594263"/>
    </source>
</evidence>
<dbReference type="AlphaFoldDB" id="A0A7N0SWC3"/>
<protein>
    <submittedName>
        <fullName evidence="1">Uncharacterized protein</fullName>
    </submittedName>
</protein>
<sequence>MGLSNVPDFQIPTTDGFRLRRANSAEQLAKQALDHVISD</sequence>
<dbReference type="EnsemblPlants" id="Kaladp0008s0617.1.v1.1">
    <property type="protein sequence ID" value="Kaladp0008s0617.1.v1.1"/>
    <property type="gene ID" value="Kaladp0008s0617.v1.1"/>
</dbReference>
<reference evidence="1" key="1">
    <citation type="submission" date="2021-01" db="UniProtKB">
        <authorList>
            <consortium name="EnsemblPlants"/>
        </authorList>
    </citation>
    <scope>IDENTIFICATION</scope>
</reference>
<dbReference type="Gramene" id="Kaladp0008s0617.1.v1.1">
    <property type="protein sequence ID" value="Kaladp0008s0617.1.v1.1"/>
    <property type="gene ID" value="Kaladp0008s0617.v1.1"/>
</dbReference>
<keyword evidence="2" id="KW-1185">Reference proteome</keyword>
<accession>A0A7N0SWC3</accession>